<dbReference type="Proteomes" id="UP000541352">
    <property type="component" value="Unassembled WGS sequence"/>
</dbReference>
<protein>
    <recommendedName>
        <fullName evidence="5">DUF3570 domain-containing protein</fullName>
    </recommendedName>
</protein>
<feature type="compositionally biased region" description="Polar residues" evidence="1">
    <location>
        <begin position="127"/>
        <end position="136"/>
    </location>
</feature>
<dbReference type="InterPro" id="IPR021953">
    <property type="entry name" value="DUF3570"/>
</dbReference>
<dbReference type="EMBL" id="JACIBY010000009">
    <property type="protein sequence ID" value="MBB3840083.1"/>
    <property type="molecule type" value="Genomic_DNA"/>
</dbReference>
<feature type="region of interest" description="Disordered" evidence="1">
    <location>
        <begin position="99"/>
        <end position="157"/>
    </location>
</feature>
<feature type="signal peptide" evidence="2">
    <location>
        <begin position="1"/>
        <end position="20"/>
    </location>
</feature>
<feature type="compositionally biased region" description="Low complexity" evidence="1">
    <location>
        <begin position="114"/>
        <end position="126"/>
    </location>
</feature>
<evidence type="ECO:0008006" key="5">
    <source>
        <dbReference type="Google" id="ProtNLM"/>
    </source>
</evidence>
<name>A0A7W5ZNF6_9BACT</name>
<evidence type="ECO:0000256" key="2">
    <source>
        <dbReference type="SAM" id="SignalP"/>
    </source>
</evidence>
<keyword evidence="2" id="KW-0732">Signal</keyword>
<feature type="chain" id="PRO_5031495374" description="DUF3570 domain-containing protein" evidence="2">
    <location>
        <begin position="21"/>
        <end position="454"/>
    </location>
</feature>
<evidence type="ECO:0000313" key="4">
    <source>
        <dbReference type="Proteomes" id="UP000541352"/>
    </source>
</evidence>
<dbReference type="Pfam" id="PF12094">
    <property type="entry name" value="DUF3570"/>
    <property type="match status" value="1"/>
</dbReference>
<reference evidence="3 4" key="1">
    <citation type="submission" date="2020-08" db="EMBL/GenBank/DDBJ databases">
        <title>Genomic Encyclopedia of Type Strains, Phase IV (KMG-IV): sequencing the most valuable type-strain genomes for metagenomic binning, comparative biology and taxonomic classification.</title>
        <authorList>
            <person name="Goeker M."/>
        </authorList>
    </citation>
    <scope>NUCLEOTIDE SEQUENCE [LARGE SCALE GENOMIC DNA]</scope>
    <source>
        <strain evidence="3 4">DSM 17976</strain>
    </source>
</reference>
<comment type="caution">
    <text evidence="3">The sequence shown here is derived from an EMBL/GenBank/DDBJ whole genome shotgun (WGS) entry which is preliminary data.</text>
</comment>
<dbReference type="AlphaFoldDB" id="A0A7W5ZNF6"/>
<sequence>MKKLTIAVGLYLSFLCGANAQQKSLATNSNYQVKKLKLEEVNLVSSYYHQNGNNSAVTGGIGTEKLTDFGNTLDLKWVKTDAKKRKHSLTVDMGVDTYTSASSDKINPNPVTQGTLTGASSSGSSTNIQPVTQTVTSASGKGGGRSKPSRTTSDPNAVISLTSASYRDTRVYPTIGWSMKDEKSRTTFGISGSASTEYDYKSLGGSLNFVKNSRDNNREFGVKINAFFDTWSVILPVELRPVGYGSGAKSDPNPIDYKPRQSFSAAFSWAQVINARLQVALIAEPSYQQGLLSTPYHRVYFNNGSEGLEKLPGTRIKLPIALRANYFMGDKFIFRTSYRFYQDDWGMTAHTASLETSVRMSPFVVITPFYRFNTQTAIDYFAPYQQNSASSEFHTSDYDVSALQSHFVGAGFKLMPLNGVMNWNHFNSLELRVGHYMRSTGLVANSVTLAAKFK</sequence>
<organism evidence="3 4">
    <name type="scientific">Runella defluvii</name>
    <dbReference type="NCBI Taxonomy" id="370973"/>
    <lineage>
        <taxon>Bacteria</taxon>
        <taxon>Pseudomonadati</taxon>
        <taxon>Bacteroidota</taxon>
        <taxon>Cytophagia</taxon>
        <taxon>Cytophagales</taxon>
        <taxon>Spirosomataceae</taxon>
        <taxon>Runella</taxon>
    </lineage>
</organism>
<evidence type="ECO:0000313" key="3">
    <source>
        <dbReference type="EMBL" id="MBB3840083.1"/>
    </source>
</evidence>
<proteinExistence type="predicted"/>
<feature type="compositionally biased region" description="Polar residues" evidence="1">
    <location>
        <begin position="99"/>
        <end position="113"/>
    </location>
</feature>
<keyword evidence="4" id="KW-1185">Reference proteome</keyword>
<gene>
    <name evidence="3" type="ORF">FHS57_004096</name>
</gene>
<accession>A0A7W5ZNF6</accession>
<dbReference type="RefSeq" id="WP_183976834.1">
    <property type="nucleotide sequence ID" value="NZ_JACIBY010000009.1"/>
</dbReference>
<evidence type="ECO:0000256" key="1">
    <source>
        <dbReference type="SAM" id="MobiDB-lite"/>
    </source>
</evidence>